<name>A0A1T5LVN0_9GAMM</name>
<feature type="transmembrane region" description="Helical" evidence="1">
    <location>
        <begin position="12"/>
        <end position="38"/>
    </location>
</feature>
<evidence type="ECO:0000313" key="2">
    <source>
        <dbReference type="EMBL" id="SKC79935.1"/>
    </source>
</evidence>
<proteinExistence type="predicted"/>
<keyword evidence="3" id="KW-1185">Reference proteome</keyword>
<feature type="transmembrane region" description="Helical" evidence="1">
    <location>
        <begin position="346"/>
        <end position="367"/>
    </location>
</feature>
<sequence length="527" mass="56838">MKIESTTLRTFTTVHTWVGLVAGFALFVAFYAGAITVFHHELMLWQAPHAASKPAGTLDDAQRLLDETLERHPASRQWVGMLFPGAESPQPVIYWPDEKAVWHYATLDNLQGSDKPPQAGLSELVNALHFSLGIPVAGTYLMGVVSLLYGVALLSGLLIHLPSLLKDLFALRPGRNLKRFWQDAHNVIGVLSLPMHLMFAITGAMLCLVMVAAVALNPLIYDGKVMEAIGPAMDTAPVIAPAGEPAPQGTLAFWQQRAQSAAQAQGISEFEPAYLKLLHAGDRNATVEITGESPRSLGPLGSVALNAGTGEILATQLPGHRDANHATLASAYALHFGEYANVWVRWLYFVLGVGGAFLFYSGNLLWIESRRKRRQVQQGRAQIGMAKATVGVCLGVCVAISLAFVAATLLEARALSQVGLNVDAGIQWVCFLSWTLCALWAVIRPVAKATRELLWAAALATAAVPIAHGAATGWWWWTSAMNGQWVLFGIDATALAMAFGFALLARASRRRALHGDPHSVWAEPARA</sequence>
<dbReference type="PANTHER" id="PTHR34219:SF9">
    <property type="entry name" value="IRON-REGULATED INNER MEMBRANE PROTEIN"/>
    <property type="match status" value="1"/>
</dbReference>
<keyword evidence="1" id="KW-0472">Membrane</keyword>
<organism evidence="2 3">
    <name type="scientific">Pseudoxanthomonas indica</name>
    <dbReference type="NCBI Taxonomy" id="428993"/>
    <lineage>
        <taxon>Bacteria</taxon>
        <taxon>Pseudomonadati</taxon>
        <taxon>Pseudomonadota</taxon>
        <taxon>Gammaproteobacteria</taxon>
        <taxon>Lysobacterales</taxon>
        <taxon>Lysobacteraceae</taxon>
        <taxon>Pseudoxanthomonas</taxon>
    </lineage>
</organism>
<dbReference type="PANTHER" id="PTHR34219">
    <property type="entry name" value="IRON-REGULATED INNER MEMBRANE PROTEIN-RELATED"/>
    <property type="match status" value="1"/>
</dbReference>
<dbReference type="STRING" id="428993.SAMN06296058_3158"/>
<feature type="transmembrane region" description="Helical" evidence="1">
    <location>
        <begin position="388"/>
        <end position="410"/>
    </location>
</feature>
<keyword evidence="1" id="KW-1133">Transmembrane helix</keyword>
<dbReference type="RefSeq" id="WP_079725539.1">
    <property type="nucleotide sequence ID" value="NZ_BMCL01000001.1"/>
</dbReference>
<protein>
    <submittedName>
        <fullName evidence="2">Uncharacterized iron-regulated membrane protein</fullName>
    </submittedName>
</protein>
<gene>
    <name evidence="2" type="ORF">SAMN06296058_3158</name>
</gene>
<accession>A0A1T5LVN0</accession>
<dbReference type="Pfam" id="PF03929">
    <property type="entry name" value="PepSY_TM"/>
    <property type="match status" value="1"/>
</dbReference>
<evidence type="ECO:0000313" key="3">
    <source>
        <dbReference type="Proteomes" id="UP000190341"/>
    </source>
</evidence>
<dbReference type="Proteomes" id="UP000190341">
    <property type="component" value="Unassembled WGS sequence"/>
</dbReference>
<feature type="transmembrane region" description="Helical" evidence="1">
    <location>
        <begin position="186"/>
        <end position="216"/>
    </location>
</feature>
<reference evidence="2 3" key="1">
    <citation type="submission" date="2017-02" db="EMBL/GenBank/DDBJ databases">
        <authorList>
            <person name="Peterson S.W."/>
        </authorList>
    </citation>
    <scope>NUCLEOTIDE SEQUENCE [LARGE SCALE GENOMIC DNA]</scope>
    <source>
        <strain evidence="2 3">P15</strain>
    </source>
</reference>
<feature type="transmembrane region" description="Helical" evidence="1">
    <location>
        <begin position="140"/>
        <end position="165"/>
    </location>
</feature>
<keyword evidence="1" id="KW-0812">Transmembrane</keyword>
<dbReference type="OrthoDB" id="9776609at2"/>
<feature type="transmembrane region" description="Helical" evidence="1">
    <location>
        <begin position="455"/>
        <end position="477"/>
    </location>
</feature>
<feature type="transmembrane region" description="Helical" evidence="1">
    <location>
        <begin position="425"/>
        <end position="443"/>
    </location>
</feature>
<feature type="transmembrane region" description="Helical" evidence="1">
    <location>
        <begin position="483"/>
        <end position="505"/>
    </location>
</feature>
<dbReference type="AlphaFoldDB" id="A0A1T5LVN0"/>
<evidence type="ECO:0000256" key="1">
    <source>
        <dbReference type="SAM" id="Phobius"/>
    </source>
</evidence>
<dbReference type="EMBL" id="FUZV01000002">
    <property type="protein sequence ID" value="SKC79935.1"/>
    <property type="molecule type" value="Genomic_DNA"/>
</dbReference>
<dbReference type="InterPro" id="IPR005625">
    <property type="entry name" value="PepSY-ass_TM"/>
</dbReference>